<dbReference type="Pfam" id="PF02518">
    <property type="entry name" value="HATPase_c"/>
    <property type="match status" value="1"/>
</dbReference>
<proteinExistence type="predicted"/>
<sequence>MCINLNVSQYYSYIQAGKWWYSISGEIKAKIEEARIKEIHHIVKNNLQIISSLISLQREKLKDTECVKALKEIQGRITSIALVHEELYRSPDLVTLDFSTYLERMIKYLLDFYRPEKNINLKLNVEKIFIGIDTAIPLGIILNELIHNSVDYAFPNKSEGEISVNLCEAENYNQYLKKFWGFRADSKCQNEKHFQYVLIIKDNGMGLPKEIDFKSTNSLGLQIVNLLVEQIEGCIEIETNKGTKFSIWFSDLRAYPKSH</sequence>
<organism evidence="2 3">
    <name type="scientific">Methanosarcina baikalica</name>
    <dbReference type="NCBI Taxonomy" id="3073890"/>
    <lineage>
        <taxon>Archaea</taxon>
        <taxon>Methanobacteriati</taxon>
        <taxon>Methanobacteriota</taxon>
        <taxon>Stenosarchaea group</taxon>
        <taxon>Methanomicrobia</taxon>
        <taxon>Methanosarcinales</taxon>
        <taxon>Methanosarcinaceae</taxon>
        <taxon>Methanosarcina</taxon>
    </lineage>
</organism>
<dbReference type="RefSeq" id="WP_310575089.1">
    <property type="nucleotide sequence ID" value="NZ_JAVKPK010000012.1"/>
</dbReference>
<dbReference type="Proteomes" id="UP001246244">
    <property type="component" value="Unassembled WGS sequence"/>
</dbReference>
<keyword evidence="2" id="KW-0808">Transferase</keyword>
<gene>
    <name evidence="2" type="ORF">RG963_04435</name>
</gene>
<accession>A0ABU2CZB2</accession>
<keyword evidence="3" id="KW-1185">Reference proteome</keyword>
<evidence type="ECO:0000313" key="2">
    <source>
        <dbReference type="EMBL" id="MDR7665048.1"/>
    </source>
</evidence>
<dbReference type="EMBL" id="JAVKPK010000012">
    <property type="protein sequence ID" value="MDR7665048.1"/>
    <property type="molecule type" value="Genomic_DNA"/>
</dbReference>
<reference evidence="3" key="1">
    <citation type="submission" date="2023-07" db="EMBL/GenBank/DDBJ databases">
        <title>Whole-genome sequencing of a new Methanosarcina sp. Z-7115.</title>
        <authorList>
            <person name="Zhilina T.N."/>
            <person name="Merkel A.Y."/>
        </authorList>
    </citation>
    <scope>NUCLEOTIDE SEQUENCE [LARGE SCALE GENOMIC DNA]</scope>
    <source>
        <strain evidence="3">Z-7115</strain>
    </source>
</reference>
<evidence type="ECO:0000313" key="3">
    <source>
        <dbReference type="Proteomes" id="UP001246244"/>
    </source>
</evidence>
<dbReference type="PROSITE" id="PS50109">
    <property type="entry name" value="HIS_KIN"/>
    <property type="match status" value="1"/>
</dbReference>
<protein>
    <submittedName>
        <fullName evidence="2">Sensor histidine kinase</fullName>
        <ecNumber evidence="2">2.7.13.3</ecNumber>
    </submittedName>
</protein>
<dbReference type="InterPro" id="IPR036890">
    <property type="entry name" value="HATPase_C_sf"/>
</dbReference>
<dbReference type="InterPro" id="IPR011495">
    <property type="entry name" value="Sig_transdc_His_kin_sub2_dim/P"/>
</dbReference>
<dbReference type="PANTHER" id="PTHR43065">
    <property type="entry name" value="SENSOR HISTIDINE KINASE"/>
    <property type="match status" value="1"/>
</dbReference>
<dbReference type="SUPFAM" id="SSF55874">
    <property type="entry name" value="ATPase domain of HSP90 chaperone/DNA topoisomerase II/histidine kinase"/>
    <property type="match status" value="1"/>
</dbReference>
<dbReference type="SMART" id="SM00387">
    <property type="entry name" value="HATPase_c"/>
    <property type="match status" value="1"/>
</dbReference>
<feature type="domain" description="Histidine kinase" evidence="1">
    <location>
        <begin position="38"/>
        <end position="253"/>
    </location>
</feature>
<keyword evidence="2" id="KW-0418">Kinase</keyword>
<name>A0ABU2CZB2_9EURY</name>
<dbReference type="Gene3D" id="3.30.450.20">
    <property type="entry name" value="PAS domain"/>
    <property type="match status" value="1"/>
</dbReference>
<dbReference type="GO" id="GO:0004673">
    <property type="term" value="F:protein histidine kinase activity"/>
    <property type="evidence" value="ECO:0007669"/>
    <property type="project" value="UniProtKB-EC"/>
</dbReference>
<dbReference type="EC" id="2.7.13.3" evidence="2"/>
<comment type="caution">
    <text evidence="2">The sequence shown here is derived from an EMBL/GenBank/DDBJ whole genome shotgun (WGS) entry which is preliminary data.</text>
</comment>
<dbReference type="InterPro" id="IPR005467">
    <property type="entry name" value="His_kinase_dom"/>
</dbReference>
<evidence type="ECO:0000259" key="1">
    <source>
        <dbReference type="PROSITE" id="PS50109"/>
    </source>
</evidence>
<dbReference type="PANTHER" id="PTHR43065:SF23">
    <property type="entry name" value="SENSOR HISTIDINE KINASE PDTAS"/>
    <property type="match status" value="1"/>
</dbReference>
<dbReference type="InterPro" id="IPR003594">
    <property type="entry name" value="HATPase_dom"/>
</dbReference>
<dbReference type="Pfam" id="PF07568">
    <property type="entry name" value="HisKA_2"/>
    <property type="match status" value="1"/>
</dbReference>
<dbReference type="Gene3D" id="3.30.565.10">
    <property type="entry name" value="Histidine kinase-like ATPase, C-terminal domain"/>
    <property type="match status" value="1"/>
</dbReference>